<gene>
    <name evidence="2" type="ORF">J3D65DRAFT_209180</name>
</gene>
<protein>
    <submittedName>
        <fullName evidence="2">Uncharacterized protein</fullName>
    </submittedName>
</protein>
<reference evidence="2 3" key="1">
    <citation type="submission" date="2024-04" db="EMBL/GenBank/DDBJ databases">
        <title>Phyllosticta paracitricarpa is synonymous to the EU quarantine fungus P. citricarpa based on phylogenomic analyses.</title>
        <authorList>
            <consortium name="Lawrence Berkeley National Laboratory"/>
            <person name="Van ingen-buijs V.A."/>
            <person name="Van westerhoven A.C."/>
            <person name="Haridas S."/>
            <person name="Skiadas P."/>
            <person name="Martin F."/>
            <person name="Groenewald J.Z."/>
            <person name="Crous P.W."/>
            <person name="Seidl M.F."/>
        </authorList>
    </citation>
    <scope>NUCLEOTIDE SEQUENCE [LARGE SCALE GENOMIC DNA]</scope>
    <source>
        <strain evidence="2 3">CPC 17464</strain>
    </source>
</reference>
<evidence type="ECO:0000313" key="2">
    <source>
        <dbReference type="EMBL" id="KAK7542305.1"/>
    </source>
</evidence>
<feature type="signal peptide" evidence="1">
    <location>
        <begin position="1"/>
        <end position="19"/>
    </location>
</feature>
<evidence type="ECO:0000256" key="1">
    <source>
        <dbReference type="SAM" id="SignalP"/>
    </source>
</evidence>
<evidence type="ECO:0000313" key="3">
    <source>
        <dbReference type="Proteomes" id="UP001360953"/>
    </source>
</evidence>
<comment type="caution">
    <text evidence="2">The sequence shown here is derived from an EMBL/GenBank/DDBJ whole genome shotgun (WGS) entry which is preliminary data.</text>
</comment>
<sequence>MRFLNFLPLAAALVVAAPAAEPPTKDLARRNDQPFCDSKNGGDHVEGCYNPPDKPDYTKDDVLGVVVYDIKFEGTLEYYEVSFSTYNPNTQYYTLCHSGVQNTKDFQRCERIKTAFIINIDDNEIVTKETVTVYVKIVWEYSEAALPRAMKKKKGEPVNEDELKGIYYYQVGELTFQATCTKETKTSTIGDGSDHTKKEDDGLICDDPTDPDYCHAPYDDVPDNGGGGIIKSQVLVKCHFKGELTVVTIVLKKGHWDGKNDDS</sequence>
<feature type="chain" id="PRO_5046695390" evidence="1">
    <location>
        <begin position="20"/>
        <end position="263"/>
    </location>
</feature>
<name>A0ABR1M3Y9_9PEZI</name>
<proteinExistence type="predicted"/>
<keyword evidence="3" id="KW-1185">Reference proteome</keyword>
<dbReference type="RefSeq" id="XP_066658598.1">
    <property type="nucleotide sequence ID" value="XM_066794488.1"/>
</dbReference>
<dbReference type="EMBL" id="JBBPEH010000002">
    <property type="protein sequence ID" value="KAK7542305.1"/>
    <property type="molecule type" value="Genomic_DNA"/>
</dbReference>
<accession>A0ABR1M3Y9</accession>
<dbReference type="GeneID" id="92027394"/>
<dbReference type="Proteomes" id="UP001360953">
    <property type="component" value="Unassembled WGS sequence"/>
</dbReference>
<keyword evidence="1" id="KW-0732">Signal</keyword>
<organism evidence="2 3">
    <name type="scientific">Phyllosticta citribraziliensis</name>
    <dbReference type="NCBI Taxonomy" id="989973"/>
    <lineage>
        <taxon>Eukaryota</taxon>
        <taxon>Fungi</taxon>
        <taxon>Dikarya</taxon>
        <taxon>Ascomycota</taxon>
        <taxon>Pezizomycotina</taxon>
        <taxon>Dothideomycetes</taxon>
        <taxon>Dothideomycetes incertae sedis</taxon>
        <taxon>Botryosphaeriales</taxon>
        <taxon>Phyllostictaceae</taxon>
        <taxon>Phyllosticta</taxon>
    </lineage>
</organism>